<sequence>MITHKCDITEAVVRFRSLLGSEQSIAILQQAESDADAIGSLLQGGVDKFPQIQNAQLGFWIGLSQQGRRVIFDPTLYSHLLAFKFIENFLHFCSKNKDSLTITKLITGYIGQVKIGNGRATSMELDFYKNVSSKYFVYPDDLLSSDEQASVVDFSIHHPRATILAELKSLDVKASSAYKRISLLLSHVESGLLRENIDRNGSAVIVVTYNGDLNLSDERLGHVAKRFVKGISAEETDLTVDNIRFRVFEEVEGEVGALFSDCVVSEQEVEKLIEKYSLRCGVEIGSTFMRKVSSSSNRYYLIQSAPKKRFIKRVKNEIEDVRRKFLNPSACNLLIIELRRVEAGEIYTSREGARSGNRYSEREICTASAAEMAFRSTSRIDGVAFCSDYTAIDECGKVVGFDLYSRDPFRYLRPAKLHNQSVFYLRRESKYLEIAQSMFRERVIVI</sequence>
<evidence type="ECO:0000313" key="2">
    <source>
        <dbReference type="Proteomes" id="UP000563524"/>
    </source>
</evidence>
<dbReference type="AlphaFoldDB" id="A0A840I1T8"/>
<dbReference type="Proteomes" id="UP000563524">
    <property type="component" value="Unassembled WGS sequence"/>
</dbReference>
<keyword evidence="2" id="KW-1185">Reference proteome</keyword>
<evidence type="ECO:0000313" key="1">
    <source>
        <dbReference type="EMBL" id="MBB4658204.1"/>
    </source>
</evidence>
<comment type="caution">
    <text evidence="1">The sequence shown here is derived from an EMBL/GenBank/DDBJ whole genome shotgun (WGS) entry which is preliminary data.</text>
</comment>
<accession>A0A840I1T8</accession>
<reference evidence="1 2" key="1">
    <citation type="submission" date="2020-08" db="EMBL/GenBank/DDBJ databases">
        <title>Genomic Encyclopedia of Type Strains, Phase IV (KMG-IV): sequencing the most valuable type-strain genomes for metagenomic binning, comparative biology and taxonomic classification.</title>
        <authorList>
            <person name="Goeker M."/>
        </authorList>
    </citation>
    <scope>NUCLEOTIDE SEQUENCE [LARGE SCALE GENOMIC DNA]</scope>
    <source>
        <strain evidence="1 2">DSM 102850</strain>
    </source>
</reference>
<organism evidence="1 2">
    <name type="scientific">Parvularcula dongshanensis</name>
    <dbReference type="NCBI Taxonomy" id="1173995"/>
    <lineage>
        <taxon>Bacteria</taxon>
        <taxon>Pseudomonadati</taxon>
        <taxon>Pseudomonadota</taxon>
        <taxon>Alphaproteobacteria</taxon>
        <taxon>Parvularculales</taxon>
        <taxon>Parvularculaceae</taxon>
        <taxon>Parvularcula</taxon>
    </lineage>
</organism>
<proteinExistence type="predicted"/>
<name>A0A840I1T8_9PROT</name>
<dbReference type="RefSeq" id="WP_183815854.1">
    <property type="nucleotide sequence ID" value="NZ_JACHOB010000001.1"/>
</dbReference>
<protein>
    <submittedName>
        <fullName evidence="1">Uncharacterized protein</fullName>
    </submittedName>
</protein>
<gene>
    <name evidence="1" type="ORF">GGQ59_000704</name>
</gene>
<dbReference type="EMBL" id="JACHOB010000001">
    <property type="protein sequence ID" value="MBB4658204.1"/>
    <property type="molecule type" value="Genomic_DNA"/>
</dbReference>